<keyword evidence="3" id="KW-0808">Transferase</keyword>
<keyword evidence="5" id="KW-0479">Metal-binding</keyword>
<dbReference type="PANTHER" id="PTHR43409:SF7">
    <property type="entry name" value="BLL1977 PROTEIN"/>
    <property type="match status" value="1"/>
</dbReference>
<dbReference type="AlphaFoldDB" id="A6TTU7"/>
<proteinExistence type="predicted"/>
<dbReference type="Pfam" id="PF02310">
    <property type="entry name" value="B12-binding"/>
    <property type="match status" value="1"/>
</dbReference>
<dbReference type="InterPro" id="IPR006158">
    <property type="entry name" value="Cobalamin-bd"/>
</dbReference>
<protein>
    <submittedName>
        <fullName evidence="9">Radical SAM domain protein</fullName>
    </submittedName>
</protein>
<keyword evidence="6" id="KW-0408">Iron</keyword>
<accession>A6TTU7</accession>
<evidence type="ECO:0000256" key="2">
    <source>
        <dbReference type="ARBA" id="ARBA00022603"/>
    </source>
</evidence>
<dbReference type="Gene3D" id="3.80.30.20">
    <property type="entry name" value="tm_1862 like domain"/>
    <property type="match status" value="1"/>
</dbReference>
<dbReference type="HOGENOM" id="CLU_021572_7_0_9"/>
<evidence type="ECO:0000256" key="1">
    <source>
        <dbReference type="ARBA" id="ARBA00001966"/>
    </source>
</evidence>
<dbReference type="SMART" id="SM00729">
    <property type="entry name" value="Elp3"/>
    <property type="match status" value="1"/>
</dbReference>
<keyword evidence="2" id="KW-0489">Methyltransferase</keyword>
<dbReference type="eggNOG" id="COG1032">
    <property type="taxonomic scope" value="Bacteria"/>
</dbReference>
<dbReference type="CDD" id="cd01335">
    <property type="entry name" value="Radical_SAM"/>
    <property type="match status" value="1"/>
</dbReference>
<dbReference type="InterPro" id="IPR023404">
    <property type="entry name" value="rSAM_horseshoe"/>
</dbReference>
<feature type="domain" description="Radical SAM core" evidence="8">
    <location>
        <begin position="182"/>
        <end position="403"/>
    </location>
</feature>
<dbReference type="SFLD" id="SFLDG01082">
    <property type="entry name" value="B12-binding_domain_containing"/>
    <property type="match status" value="1"/>
</dbReference>
<dbReference type="GO" id="GO:0005829">
    <property type="term" value="C:cytosol"/>
    <property type="evidence" value="ECO:0007669"/>
    <property type="project" value="TreeGrafter"/>
</dbReference>
<dbReference type="GO" id="GO:0051539">
    <property type="term" value="F:4 iron, 4 sulfur cluster binding"/>
    <property type="evidence" value="ECO:0007669"/>
    <property type="project" value="UniProtKB-KW"/>
</dbReference>
<dbReference type="Gene3D" id="3.40.50.280">
    <property type="entry name" value="Cobalamin-binding domain"/>
    <property type="match status" value="1"/>
</dbReference>
<keyword evidence="10" id="KW-1185">Reference proteome</keyword>
<evidence type="ECO:0000313" key="9">
    <source>
        <dbReference type="EMBL" id="ABR49615.1"/>
    </source>
</evidence>
<dbReference type="STRING" id="293826.Amet_3487"/>
<dbReference type="PANTHER" id="PTHR43409">
    <property type="entry name" value="ANAEROBIC MAGNESIUM-PROTOPORPHYRIN IX MONOMETHYL ESTER CYCLASE-RELATED"/>
    <property type="match status" value="1"/>
</dbReference>
<dbReference type="InterPro" id="IPR034466">
    <property type="entry name" value="Methyltransferase_Class_B"/>
</dbReference>
<dbReference type="SFLD" id="SFLDS00029">
    <property type="entry name" value="Radical_SAM"/>
    <property type="match status" value="1"/>
</dbReference>
<evidence type="ECO:0000256" key="7">
    <source>
        <dbReference type="ARBA" id="ARBA00023014"/>
    </source>
</evidence>
<dbReference type="SUPFAM" id="SSF102114">
    <property type="entry name" value="Radical SAM enzymes"/>
    <property type="match status" value="1"/>
</dbReference>
<organism evidence="9 10">
    <name type="scientific">Alkaliphilus metalliredigens (strain QYMF)</name>
    <dbReference type="NCBI Taxonomy" id="293826"/>
    <lineage>
        <taxon>Bacteria</taxon>
        <taxon>Bacillati</taxon>
        <taxon>Bacillota</taxon>
        <taxon>Clostridia</taxon>
        <taxon>Peptostreptococcales</taxon>
        <taxon>Natronincolaceae</taxon>
        <taxon>Alkaliphilus</taxon>
    </lineage>
</organism>
<dbReference type="PROSITE" id="PS51918">
    <property type="entry name" value="RADICAL_SAM"/>
    <property type="match status" value="1"/>
</dbReference>
<dbReference type="InterPro" id="IPR006638">
    <property type="entry name" value="Elp3/MiaA/NifB-like_rSAM"/>
</dbReference>
<evidence type="ECO:0000256" key="3">
    <source>
        <dbReference type="ARBA" id="ARBA00022679"/>
    </source>
</evidence>
<dbReference type="KEGG" id="amt:Amet_3487"/>
<dbReference type="Pfam" id="PF04055">
    <property type="entry name" value="Radical_SAM"/>
    <property type="match status" value="1"/>
</dbReference>
<dbReference type="SFLD" id="SFLDG01123">
    <property type="entry name" value="methyltransferase_(Class_B)"/>
    <property type="match status" value="1"/>
</dbReference>
<evidence type="ECO:0000256" key="4">
    <source>
        <dbReference type="ARBA" id="ARBA00022691"/>
    </source>
</evidence>
<sequence>MKILLVKCHKKTIFSKIEPIVTEPLELEYLSALLENLEIQHRVYDGLLEKGSFRAVFEAYEPDVLLLTGYITAVGKIIAYSQYAKKSHRQIKVIVGGVHAEINYEDFFVDTIDIIVHSNGLSTLNELLQHDFHLEIMRGLKGIALRHGDQWTVNESVPTALTQMPLPNRDYFEKHQHRTKYMSYSPVAIVKTALSCPHGCHFCYCKLLNTGLYATREINEVVEEISGIGAPYIWIVDDSFLLDRQRTRQFIEAIKISGIRKKFIAYSRVDFVVNNEDILQQLKEIGFIELIIGMEAVDDSMLKDFNKAATVDENSRTVTLLKKYDIKLTALFIVGIDFKVGDFKKMRHWIRRRKLQSFTVSIFTPMKGTQGYGDYEEKIQETDFSKFDFLHLTMKPYYMSKFSFYIQFYLIYGQLFFQSKSVRQYLFKNLKHILKPGGYHE</sequence>
<evidence type="ECO:0000259" key="8">
    <source>
        <dbReference type="PROSITE" id="PS51918"/>
    </source>
</evidence>
<evidence type="ECO:0000313" key="10">
    <source>
        <dbReference type="Proteomes" id="UP000001572"/>
    </source>
</evidence>
<dbReference type="InterPro" id="IPR051198">
    <property type="entry name" value="BchE-like"/>
</dbReference>
<dbReference type="RefSeq" id="WP_012064578.1">
    <property type="nucleotide sequence ID" value="NC_009633.1"/>
</dbReference>
<gene>
    <name evidence="9" type="ordered locus">Amet_3487</name>
</gene>
<evidence type="ECO:0000256" key="6">
    <source>
        <dbReference type="ARBA" id="ARBA00023004"/>
    </source>
</evidence>
<keyword evidence="7" id="KW-0411">Iron-sulfur</keyword>
<comment type="cofactor">
    <cofactor evidence="1">
        <name>[4Fe-4S] cluster</name>
        <dbReference type="ChEBI" id="CHEBI:49883"/>
    </cofactor>
</comment>
<dbReference type="EMBL" id="CP000724">
    <property type="protein sequence ID" value="ABR49615.1"/>
    <property type="molecule type" value="Genomic_DNA"/>
</dbReference>
<reference evidence="10" key="1">
    <citation type="journal article" date="2016" name="Genome Announc.">
        <title>Complete genome sequence of Alkaliphilus metalliredigens strain QYMF, an alkaliphilic and metal-reducing bacterium isolated from borax-contaminated leachate ponds.</title>
        <authorList>
            <person name="Hwang C."/>
            <person name="Copeland A."/>
            <person name="Lucas S."/>
            <person name="Lapidus A."/>
            <person name="Barry K."/>
            <person name="Detter J.C."/>
            <person name="Glavina Del Rio T."/>
            <person name="Hammon N."/>
            <person name="Israni S."/>
            <person name="Dalin E."/>
            <person name="Tice H."/>
            <person name="Pitluck S."/>
            <person name="Chertkov O."/>
            <person name="Brettin T."/>
            <person name="Bruce D."/>
            <person name="Han C."/>
            <person name="Schmutz J."/>
            <person name="Larimer F."/>
            <person name="Land M.L."/>
            <person name="Hauser L."/>
            <person name="Kyrpides N."/>
            <person name="Mikhailova N."/>
            <person name="Ye Q."/>
            <person name="Zhou J."/>
            <person name="Richardson P."/>
            <person name="Fields M.W."/>
        </authorList>
    </citation>
    <scope>NUCLEOTIDE SEQUENCE [LARGE SCALE GENOMIC DNA]</scope>
    <source>
        <strain evidence="10">QYMF</strain>
    </source>
</reference>
<name>A6TTU7_ALKMQ</name>
<dbReference type="GO" id="GO:0031419">
    <property type="term" value="F:cobalamin binding"/>
    <property type="evidence" value="ECO:0007669"/>
    <property type="project" value="InterPro"/>
</dbReference>
<dbReference type="InterPro" id="IPR058240">
    <property type="entry name" value="rSAM_sf"/>
</dbReference>
<dbReference type="GO" id="GO:0003824">
    <property type="term" value="F:catalytic activity"/>
    <property type="evidence" value="ECO:0007669"/>
    <property type="project" value="InterPro"/>
</dbReference>
<dbReference type="InterPro" id="IPR007197">
    <property type="entry name" value="rSAM"/>
</dbReference>
<keyword evidence="4" id="KW-0949">S-adenosyl-L-methionine</keyword>
<dbReference type="GO" id="GO:0046872">
    <property type="term" value="F:metal ion binding"/>
    <property type="evidence" value="ECO:0007669"/>
    <property type="project" value="UniProtKB-KW"/>
</dbReference>
<evidence type="ECO:0000256" key="5">
    <source>
        <dbReference type="ARBA" id="ARBA00022723"/>
    </source>
</evidence>
<dbReference type="Proteomes" id="UP000001572">
    <property type="component" value="Chromosome"/>
</dbReference>